<dbReference type="AlphaFoldDB" id="A0A8S1R6F4"/>
<evidence type="ECO:0000313" key="1">
    <source>
        <dbReference type="EMBL" id="CAD8123169.1"/>
    </source>
</evidence>
<protein>
    <submittedName>
        <fullName evidence="1">Uncharacterized protein</fullName>
    </submittedName>
</protein>
<name>A0A8S1R6F4_9CILI</name>
<evidence type="ECO:0000313" key="2">
    <source>
        <dbReference type="Proteomes" id="UP000692954"/>
    </source>
</evidence>
<proteinExistence type="predicted"/>
<gene>
    <name evidence="1" type="ORF">PSON_ATCC_30995.1.T1430050</name>
</gene>
<keyword evidence="2" id="KW-1185">Reference proteome</keyword>
<dbReference type="EMBL" id="CAJJDN010000143">
    <property type="protein sequence ID" value="CAD8123169.1"/>
    <property type="molecule type" value="Genomic_DNA"/>
</dbReference>
<organism evidence="1 2">
    <name type="scientific">Paramecium sonneborni</name>
    <dbReference type="NCBI Taxonomy" id="65129"/>
    <lineage>
        <taxon>Eukaryota</taxon>
        <taxon>Sar</taxon>
        <taxon>Alveolata</taxon>
        <taxon>Ciliophora</taxon>
        <taxon>Intramacronucleata</taxon>
        <taxon>Oligohymenophorea</taxon>
        <taxon>Peniculida</taxon>
        <taxon>Parameciidae</taxon>
        <taxon>Paramecium</taxon>
    </lineage>
</organism>
<accession>A0A8S1R6F4</accession>
<comment type="caution">
    <text evidence="1">The sequence shown here is derived from an EMBL/GenBank/DDBJ whole genome shotgun (WGS) entry which is preliminary data.</text>
</comment>
<dbReference type="Proteomes" id="UP000692954">
    <property type="component" value="Unassembled WGS sequence"/>
</dbReference>
<sequence>MNQKKLDQEFDTNLNEILNLRFSIFFFDIYKGFLYGEITDKVIQIVRKLKQKYRLDLVQKTSQQFYYQESSNTRFLRNPKFNQQQYLLFQNKSKSNYKDQFAYHDQKQFEQQSIQRPQNFANYEYQQELYNDNIHFQTLSDQKESYYSYQKKMQFLLMKLCNKTIIFL</sequence>
<reference evidence="1" key="1">
    <citation type="submission" date="2021-01" db="EMBL/GenBank/DDBJ databases">
        <authorList>
            <consortium name="Genoscope - CEA"/>
            <person name="William W."/>
        </authorList>
    </citation>
    <scope>NUCLEOTIDE SEQUENCE</scope>
</reference>